<protein>
    <submittedName>
        <fullName evidence="2">Uncharacterized protein</fullName>
    </submittedName>
</protein>
<feature type="transmembrane region" description="Helical" evidence="1">
    <location>
        <begin position="62"/>
        <end position="83"/>
    </location>
</feature>
<keyword evidence="1" id="KW-1133">Transmembrane helix</keyword>
<accession>A0A4R2SQC0</accession>
<reference evidence="2 3" key="1">
    <citation type="submission" date="2019-03" db="EMBL/GenBank/DDBJ databases">
        <title>Genomic Encyclopedia of Type Strains, Phase IV (KMG-IV): sequencing the most valuable type-strain genomes for metagenomic binning, comparative biology and taxonomic classification.</title>
        <authorList>
            <person name="Goeker M."/>
        </authorList>
    </citation>
    <scope>NUCLEOTIDE SEQUENCE [LARGE SCALE GENOMIC DNA]</scope>
    <source>
        <strain evidence="2 3">DSM 28404</strain>
    </source>
</reference>
<keyword evidence="1" id="KW-0812">Transmembrane</keyword>
<dbReference type="EMBL" id="SLYB01000031">
    <property type="protein sequence ID" value="TCP91295.1"/>
    <property type="molecule type" value="Genomic_DNA"/>
</dbReference>
<keyword evidence="3" id="KW-1185">Reference proteome</keyword>
<proteinExistence type="predicted"/>
<gene>
    <name evidence="2" type="ORF">EDC44_1311</name>
</gene>
<feature type="transmembrane region" description="Helical" evidence="1">
    <location>
        <begin position="35"/>
        <end position="56"/>
    </location>
</feature>
<keyword evidence="1" id="KW-0472">Membrane</keyword>
<sequence>DSLSFVLSYCDAFILLYRFGSIITDMNRFIMLHLLRAVVADLSGFVVINHVVLVAFSVDKDFFFILFVFKPEFVKAVAFMGLVI</sequence>
<evidence type="ECO:0000313" key="3">
    <source>
        <dbReference type="Proteomes" id="UP000295763"/>
    </source>
</evidence>
<feature type="transmembrane region" description="Helical" evidence="1">
    <location>
        <begin position="6"/>
        <end position="23"/>
    </location>
</feature>
<feature type="non-terminal residue" evidence="2">
    <location>
        <position position="1"/>
    </location>
</feature>
<evidence type="ECO:0000256" key="1">
    <source>
        <dbReference type="SAM" id="Phobius"/>
    </source>
</evidence>
<organism evidence="2 3">
    <name type="scientific">Cricetibacter osteomyelitidis</name>
    <dbReference type="NCBI Taxonomy" id="1521931"/>
    <lineage>
        <taxon>Bacteria</taxon>
        <taxon>Pseudomonadati</taxon>
        <taxon>Pseudomonadota</taxon>
        <taxon>Gammaproteobacteria</taxon>
        <taxon>Pasteurellales</taxon>
        <taxon>Pasteurellaceae</taxon>
        <taxon>Cricetibacter</taxon>
    </lineage>
</organism>
<dbReference type="AlphaFoldDB" id="A0A4R2SQC0"/>
<dbReference type="Proteomes" id="UP000295763">
    <property type="component" value="Unassembled WGS sequence"/>
</dbReference>
<name>A0A4R2SQC0_9PAST</name>
<comment type="caution">
    <text evidence="2">The sequence shown here is derived from an EMBL/GenBank/DDBJ whole genome shotgun (WGS) entry which is preliminary data.</text>
</comment>
<evidence type="ECO:0000313" key="2">
    <source>
        <dbReference type="EMBL" id="TCP91295.1"/>
    </source>
</evidence>